<evidence type="ECO:0000313" key="2">
    <source>
        <dbReference type="EMBL" id="KAB2507545.1"/>
    </source>
</evidence>
<dbReference type="GO" id="GO:0005886">
    <property type="term" value="C:plasma membrane"/>
    <property type="evidence" value="ECO:0007669"/>
    <property type="project" value="TreeGrafter"/>
</dbReference>
<keyword evidence="1" id="KW-0472">Membrane</keyword>
<dbReference type="PANTHER" id="PTHR38684">
    <property type="entry name" value="PROTEIN AMPE"/>
    <property type="match status" value="1"/>
</dbReference>
<keyword evidence="1" id="KW-1133">Transmembrane helix</keyword>
<reference evidence="2 3" key="1">
    <citation type="submission" date="2019-09" db="EMBL/GenBank/DDBJ databases">
        <title>Reversal of blaTEM antimicrobial resistance by CRISPR-Cas9 in clinical E. coli and other Enterobacteriaceae strains.</title>
        <authorList>
            <person name="Tagliaferri T."/>
            <person name="Guimaraes N."/>
            <person name="Pereira M."/>
            <person name="Felicori L."/>
            <person name="Horz H.-P."/>
            <person name="Santos S."/>
            <person name="Mendes T."/>
        </authorList>
    </citation>
    <scope>NUCLEOTIDE SEQUENCE [LARGE SCALE GENOMIC DNA]</scope>
    <source>
        <strain evidence="2 3">E2_blaTEM_MG</strain>
    </source>
</reference>
<protein>
    <submittedName>
        <fullName evidence="2">Beta-lactamase regulator AmpE</fullName>
    </submittedName>
</protein>
<keyword evidence="1" id="KW-0812">Transmembrane</keyword>
<dbReference type="NCBIfam" id="NF008219">
    <property type="entry name" value="PRK10987.1"/>
    <property type="match status" value="1"/>
</dbReference>
<comment type="caution">
    <text evidence="2">The sequence shown here is derived from an EMBL/GenBank/DDBJ whole genome shotgun (WGS) entry which is preliminary data.</text>
</comment>
<evidence type="ECO:0000313" key="3">
    <source>
        <dbReference type="Proteomes" id="UP000476281"/>
    </source>
</evidence>
<feature type="transmembrane region" description="Helical" evidence="1">
    <location>
        <begin position="182"/>
        <end position="199"/>
    </location>
</feature>
<gene>
    <name evidence="2" type="primary">ampE</name>
    <name evidence="2" type="ORF">F9C29_21295</name>
</gene>
<dbReference type="PANTHER" id="PTHR38684:SF1">
    <property type="entry name" value="PROTEIN AMPE"/>
    <property type="match status" value="1"/>
</dbReference>
<dbReference type="AlphaFoldDB" id="A0A6L3XR17"/>
<feature type="transmembrane region" description="Helical" evidence="1">
    <location>
        <begin position="64"/>
        <end position="84"/>
    </location>
</feature>
<proteinExistence type="predicted"/>
<dbReference type="GO" id="GO:0046677">
    <property type="term" value="P:response to antibiotic"/>
    <property type="evidence" value="ECO:0007669"/>
    <property type="project" value="TreeGrafter"/>
</dbReference>
<organism evidence="2 3">
    <name type="scientific">Enterobacter hormaechei</name>
    <dbReference type="NCBI Taxonomy" id="158836"/>
    <lineage>
        <taxon>Bacteria</taxon>
        <taxon>Pseudomonadati</taxon>
        <taxon>Pseudomonadota</taxon>
        <taxon>Gammaproteobacteria</taxon>
        <taxon>Enterobacterales</taxon>
        <taxon>Enterobacteriaceae</taxon>
        <taxon>Enterobacter</taxon>
        <taxon>Enterobacter cloacae complex</taxon>
    </lineage>
</organism>
<name>A0A6L3XR17_9ENTR</name>
<evidence type="ECO:0000256" key="1">
    <source>
        <dbReference type="SAM" id="Phobius"/>
    </source>
</evidence>
<dbReference type="Pfam" id="PF17113">
    <property type="entry name" value="AmpE"/>
    <property type="match status" value="1"/>
</dbReference>
<dbReference type="InterPro" id="IPR031347">
    <property type="entry name" value="AmpE"/>
</dbReference>
<sequence length="200" mass="22591">GKVRLHYHAYLKAASRDDAHARGAMASELTMIHGVPPDCDEREFLRELQNALLWINFRYYLAPLFWFVVGGPWGPVLLMGYAFLRAWQTWLARYLTPHERLQSGIDAILHVLDWLPVRLVGVVYALIGHGEKALPAWFVSLADRHTSQYQVLTRLAQFSLAREPHTDKVATPKAAVSMAKKTSFVVVVIVALLTIYGTLV</sequence>
<dbReference type="EMBL" id="WBSZ01000939">
    <property type="protein sequence ID" value="KAB2507545.1"/>
    <property type="molecule type" value="Genomic_DNA"/>
</dbReference>
<feature type="non-terminal residue" evidence="2">
    <location>
        <position position="1"/>
    </location>
</feature>
<dbReference type="InterPro" id="IPR052966">
    <property type="entry name" value="Beta-lactamase_Reg"/>
</dbReference>
<accession>A0A6L3XR17</accession>
<dbReference type="Proteomes" id="UP000476281">
    <property type="component" value="Unassembled WGS sequence"/>
</dbReference>